<reference evidence="2" key="1">
    <citation type="journal article" date="2020" name="Stud. Mycol.">
        <title>101 Dothideomycetes genomes: a test case for predicting lifestyles and emergence of pathogens.</title>
        <authorList>
            <person name="Haridas S."/>
            <person name="Albert R."/>
            <person name="Binder M."/>
            <person name="Bloem J."/>
            <person name="Labutti K."/>
            <person name="Salamov A."/>
            <person name="Andreopoulos B."/>
            <person name="Baker S."/>
            <person name="Barry K."/>
            <person name="Bills G."/>
            <person name="Bluhm B."/>
            <person name="Cannon C."/>
            <person name="Castanera R."/>
            <person name="Culley D."/>
            <person name="Daum C."/>
            <person name="Ezra D."/>
            <person name="Gonzalez J."/>
            <person name="Henrissat B."/>
            <person name="Kuo A."/>
            <person name="Liang C."/>
            <person name="Lipzen A."/>
            <person name="Lutzoni F."/>
            <person name="Magnuson J."/>
            <person name="Mondo S."/>
            <person name="Nolan M."/>
            <person name="Ohm R."/>
            <person name="Pangilinan J."/>
            <person name="Park H.-J."/>
            <person name="Ramirez L."/>
            <person name="Alfaro M."/>
            <person name="Sun H."/>
            <person name="Tritt A."/>
            <person name="Yoshinaga Y."/>
            <person name="Zwiers L.-H."/>
            <person name="Turgeon B."/>
            <person name="Goodwin S."/>
            <person name="Spatafora J."/>
            <person name="Crous P."/>
            <person name="Grigoriev I."/>
        </authorList>
    </citation>
    <scope>NUCLEOTIDE SEQUENCE</scope>
    <source>
        <strain evidence="2">CBS 122368</strain>
    </source>
</reference>
<feature type="region of interest" description="Disordered" evidence="1">
    <location>
        <begin position="1"/>
        <end position="167"/>
    </location>
</feature>
<proteinExistence type="predicted"/>
<feature type="compositionally biased region" description="Basic and acidic residues" evidence="1">
    <location>
        <begin position="17"/>
        <end position="54"/>
    </location>
</feature>
<dbReference type="EMBL" id="ML987201">
    <property type="protein sequence ID" value="KAF2245195.1"/>
    <property type="molecule type" value="Genomic_DNA"/>
</dbReference>
<protein>
    <submittedName>
        <fullName evidence="2">Uncharacterized protein</fullName>
    </submittedName>
</protein>
<dbReference type="RefSeq" id="XP_033680199.1">
    <property type="nucleotide sequence ID" value="XM_033836341.1"/>
</dbReference>
<evidence type="ECO:0000256" key="1">
    <source>
        <dbReference type="SAM" id="MobiDB-lite"/>
    </source>
</evidence>
<keyword evidence="3" id="KW-1185">Reference proteome</keyword>
<name>A0A6A6I3V6_9PLEO</name>
<dbReference type="Proteomes" id="UP000800094">
    <property type="component" value="Unassembled WGS sequence"/>
</dbReference>
<feature type="compositionally biased region" description="Pro residues" evidence="1">
    <location>
        <begin position="95"/>
        <end position="108"/>
    </location>
</feature>
<dbReference type="AlphaFoldDB" id="A0A6A6I3V6"/>
<feature type="compositionally biased region" description="Pro residues" evidence="1">
    <location>
        <begin position="55"/>
        <end position="65"/>
    </location>
</feature>
<organism evidence="2 3">
    <name type="scientific">Trematosphaeria pertusa</name>
    <dbReference type="NCBI Taxonomy" id="390896"/>
    <lineage>
        <taxon>Eukaryota</taxon>
        <taxon>Fungi</taxon>
        <taxon>Dikarya</taxon>
        <taxon>Ascomycota</taxon>
        <taxon>Pezizomycotina</taxon>
        <taxon>Dothideomycetes</taxon>
        <taxon>Pleosporomycetidae</taxon>
        <taxon>Pleosporales</taxon>
        <taxon>Massarineae</taxon>
        <taxon>Trematosphaeriaceae</taxon>
        <taxon>Trematosphaeria</taxon>
    </lineage>
</organism>
<accession>A0A6A6I3V6</accession>
<sequence length="167" mass="17735">MPAIPTGGIQPSSRTDSASDRPPHSPEFKEEPKYIPRGDELREKPSRHSTRREPAAPPPAQPSDPSPRSRQRKEGPNPVPRAKSIRNSARQEPAALPPAQPSGAPPSSPFEEGPKAVPKGNSGPDLLPSRDPQHPPQESAAPFPTQAQHSSTSVDAEASIPDPSSLT</sequence>
<dbReference type="GeneID" id="54589671"/>
<gene>
    <name evidence="2" type="ORF">BU26DRAFT_78430</name>
</gene>
<evidence type="ECO:0000313" key="2">
    <source>
        <dbReference type="EMBL" id="KAF2245195.1"/>
    </source>
</evidence>
<feature type="compositionally biased region" description="Polar residues" evidence="1">
    <location>
        <begin position="145"/>
        <end position="154"/>
    </location>
</feature>
<evidence type="ECO:0000313" key="3">
    <source>
        <dbReference type="Proteomes" id="UP000800094"/>
    </source>
</evidence>